<proteinExistence type="inferred from homology"/>
<evidence type="ECO:0000256" key="4">
    <source>
        <dbReference type="ARBA" id="ARBA00022833"/>
    </source>
</evidence>
<dbReference type="InterPro" id="IPR013149">
    <property type="entry name" value="ADH-like_C"/>
</dbReference>
<organism evidence="8 9">
    <name type="scientific">Maridesulfovibrio hydrothermalis AM13 = DSM 14728</name>
    <dbReference type="NCBI Taxonomy" id="1121451"/>
    <lineage>
        <taxon>Bacteria</taxon>
        <taxon>Pseudomonadati</taxon>
        <taxon>Thermodesulfobacteriota</taxon>
        <taxon>Desulfovibrionia</taxon>
        <taxon>Desulfovibrionales</taxon>
        <taxon>Desulfovibrionaceae</taxon>
        <taxon>Maridesulfovibrio</taxon>
    </lineage>
</organism>
<dbReference type="EMBL" id="FO203522">
    <property type="protein sequence ID" value="CCO25111.1"/>
    <property type="molecule type" value="Genomic_DNA"/>
</dbReference>
<sequence>MKFDHYYPETGMRSIYFKDGSIDIINKDLPELAKGEALLRVRIAGICNTDIELHKGYYGFEGVPGHEFVATVEKCPDRPEFVGRRVVADINVPAGDYVGDRRHVAKRTVVGIVNHDGAFAEFLKVPADNLYVVPDDVADSSAVFAEPLAAGLEVSQQIHVTGDMRVMVLGDGKLGLLTALGLKLYNPGVLLVGKHEDKLAVAGGQGVDTYCIDKVEDLTDLAAQWDKFDLVVEATGSENGLGYAIDFVRPEGTVVAKTTSHKPALLNLAKVVVDEISIVGSRCGNIGLALSVLEQGMVDVSGLIEAQYKFEQFNEAFEHAMRKGAMKVLVKMQV</sequence>
<evidence type="ECO:0000256" key="5">
    <source>
        <dbReference type="ARBA" id="ARBA00023002"/>
    </source>
</evidence>
<dbReference type="SUPFAM" id="SSF50129">
    <property type="entry name" value="GroES-like"/>
    <property type="match status" value="1"/>
</dbReference>
<keyword evidence="5" id="KW-0560">Oxidoreductase</keyword>
<dbReference type="Pfam" id="PF08240">
    <property type="entry name" value="ADH_N"/>
    <property type="match status" value="1"/>
</dbReference>
<dbReference type="PATRIC" id="fig|1121451.3.peg.3054"/>
<evidence type="ECO:0000256" key="1">
    <source>
        <dbReference type="ARBA" id="ARBA00001947"/>
    </source>
</evidence>
<keyword evidence="9" id="KW-1185">Reference proteome</keyword>
<dbReference type="PANTHER" id="PTHR43350:SF2">
    <property type="entry name" value="GROES-LIKE ZINC-BINDING ALCOHOL DEHYDROGENASE FAMILY PROTEIN"/>
    <property type="match status" value="1"/>
</dbReference>
<dbReference type="PANTHER" id="PTHR43350">
    <property type="entry name" value="NAD-DEPENDENT ALCOHOL DEHYDROGENASE"/>
    <property type="match status" value="1"/>
</dbReference>
<dbReference type="InterPro" id="IPR011032">
    <property type="entry name" value="GroES-like_sf"/>
</dbReference>
<dbReference type="GO" id="GO:0046872">
    <property type="term" value="F:metal ion binding"/>
    <property type="evidence" value="ECO:0007669"/>
    <property type="project" value="UniProtKB-KW"/>
</dbReference>
<evidence type="ECO:0000256" key="3">
    <source>
        <dbReference type="ARBA" id="ARBA00022723"/>
    </source>
</evidence>
<comment type="cofactor">
    <cofactor evidence="1">
        <name>Zn(2+)</name>
        <dbReference type="ChEBI" id="CHEBI:29105"/>
    </cofactor>
</comment>
<dbReference type="InterPro" id="IPR013154">
    <property type="entry name" value="ADH-like_N"/>
</dbReference>
<dbReference type="KEGG" id="dhy:DESAM_22844"/>
<dbReference type="Proteomes" id="UP000010808">
    <property type="component" value="Chromosome"/>
</dbReference>
<accession>L0RHQ1</accession>
<dbReference type="Pfam" id="PF00107">
    <property type="entry name" value="ADH_zinc_N"/>
    <property type="match status" value="1"/>
</dbReference>
<dbReference type="AlphaFoldDB" id="L0RHQ1"/>
<evidence type="ECO:0000256" key="2">
    <source>
        <dbReference type="ARBA" id="ARBA00008072"/>
    </source>
</evidence>
<reference evidence="8 9" key="1">
    <citation type="submission" date="2012-10" db="EMBL/GenBank/DDBJ databases">
        <authorList>
            <person name="Genoscope - CEA"/>
        </authorList>
    </citation>
    <scope>NUCLEOTIDE SEQUENCE [LARGE SCALE GENOMIC DNA]</scope>
    <source>
        <strain evidence="9">AM13 / DSM 14728</strain>
    </source>
</reference>
<evidence type="ECO:0000259" key="7">
    <source>
        <dbReference type="Pfam" id="PF08240"/>
    </source>
</evidence>
<protein>
    <submittedName>
        <fullName evidence="8">Alcohol dehydrogenase GroES domain protein</fullName>
    </submittedName>
</protein>
<dbReference type="eggNOG" id="COG1063">
    <property type="taxonomic scope" value="Bacteria"/>
</dbReference>
<dbReference type="InterPro" id="IPR036291">
    <property type="entry name" value="NAD(P)-bd_dom_sf"/>
</dbReference>
<comment type="similarity">
    <text evidence="2">Belongs to the zinc-containing alcohol dehydrogenase family.</text>
</comment>
<dbReference type="Gene3D" id="3.40.50.720">
    <property type="entry name" value="NAD(P)-binding Rossmann-like Domain"/>
    <property type="match status" value="1"/>
</dbReference>
<feature type="domain" description="Alcohol dehydrogenase-like N-terminal" evidence="7">
    <location>
        <begin position="34"/>
        <end position="135"/>
    </location>
</feature>
<dbReference type="SUPFAM" id="SSF51735">
    <property type="entry name" value="NAD(P)-binding Rossmann-fold domains"/>
    <property type="match status" value="1"/>
</dbReference>
<gene>
    <name evidence="8" type="ORF">DESAM_22844</name>
</gene>
<dbReference type="GO" id="GO:0016491">
    <property type="term" value="F:oxidoreductase activity"/>
    <property type="evidence" value="ECO:0007669"/>
    <property type="project" value="UniProtKB-KW"/>
</dbReference>
<dbReference type="Gene3D" id="3.90.180.10">
    <property type="entry name" value="Medium-chain alcohol dehydrogenases, catalytic domain"/>
    <property type="match status" value="1"/>
</dbReference>
<dbReference type="STRING" id="1121451.DESAM_22844"/>
<evidence type="ECO:0000313" key="9">
    <source>
        <dbReference type="Proteomes" id="UP000010808"/>
    </source>
</evidence>
<dbReference type="CDD" id="cd08242">
    <property type="entry name" value="MDR_like"/>
    <property type="match status" value="1"/>
</dbReference>
<feature type="domain" description="Alcohol dehydrogenase-like C-terminal" evidence="6">
    <location>
        <begin position="174"/>
        <end position="285"/>
    </location>
</feature>
<keyword evidence="4" id="KW-0862">Zinc</keyword>
<evidence type="ECO:0000313" key="8">
    <source>
        <dbReference type="EMBL" id="CCO25111.1"/>
    </source>
</evidence>
<keyword evidence="3" id="KW-0479">Metal-binding</keyword>
<evidence type="ECO:0000259" key="6">
    <source>
        <dbReference type="Pfam" id="PF00107"/>
    </source>
</evidence>
<dbReference type="HOGENOM" id="CLU_026673_11_0_7"/>
<name>L0RHQ1_9BACT</name>